<evidence type="ECO:0000313" key="2">
    <source>
        <dbReference type="EMBL" id="NER14638.1"/>
    </source>
</evidence>
<dbReference type="SUPFAM" id="SSF55136">
    <property type="entry name" value="Probable bacterial effector-binding domain"/>
    <property type="match status" value="1"/>
</dbReference>
<dbReference type="AlphaFoldDB" id="A0A6P0URN6"/>
<evidence type="ECO:0000259" key="1">
    <source>
        <dbReference type="Pfam" id="PF06445"/>
    </source>
</evidence>
<reference evidence="2 3" key="1">
    <citation type="submission" date="2020-01" db="EMBL/GenBank/DDBJ databases">
        <title>Leptobacterium flavescens.</title>
        <authorList>
            <person name="Wang G."/>
        </authorList>
    </citation>
    <scope>NUCLEOTIDE SEQUENCE [LARGE SCALE GENOMIC DNA]</scope>
    <source>
        <strain evidence="2 3">KCTC 22160</strain>
    </source>
</reference>
<name>A0A6P0URN6_9FLAO</name>
<dbReference type="InterPro" id="IPR029442">
    <property type="entry name" value="GyrI-like"/>
</dbReference>
<dbReference type="RefSeq" id="WP_163607922.1">
    <property type="nucleotide sequence ID" value="NZ_JAABOO010000003.1"/>
</dbReference>
<gene>
    <name evidence="2" type="ORF">GWK08_14375</name>
</gene>
<feature type="domain" description="GyrI-like small molecule binding" evidence="1">
    <location>
        <begin position="176"/>
        <end position="295"/>
    </location>
</feature>
<sequence>MKKIASILMLILLGGLLWYLFIKPYDYLVSFKAKTFPGTINQVIKTWNTSFPDAKRVEQDGLERLKQQIVFGDSVHIYKWKIIPLNDSLSRVKVYVKDKDNSFMNKVSIPFSTTDFEKRTKKTLVSFHEKLNEHIGNFRVSISGESQTATTYCAYIPLKGVQIEKARGMMRNYTFISNFLAENKVKLNGKPFVEVTRWDMEKDSIEYNFCYPIIKSDSLPEHELLHYKQMEGKKALKAVYNGNYITSDRAWYALLDYAEKNGIEVDHTPLEVFYSNPNIGGNELEWKAEVFIPIKELQ</sequence>
<dbReference type="Pfam" id="PF06445">
    <property type="entry name" value="GyrI-like"/>
    <property type="match status" value="1"/>
</dbReference>
<proteinExistence type="predicted"/>
<dbReference type="Gene3D" id="3.20.80.10">
    <property type="entry name" value="Regulatory factor, effector binding domain"/>
    <property type="match status" value="1"/>
</dbReference>
<dbReference type="Proteomes" id="UP000468581">
    <property type="component" value="Unassembled WGS sequence"/>
</dbReference>
<keyword evidence="3" id="KW-1185">Reference proteome</keyword>
<evidence type="ECO:0000313" key="3">
    <source>
        <dbReference type="Proteomes" id="UP000468581"/>
    </source>
</evidence>
<accession>A0A6P0URN6</accession>
<dbReference type="InterPro" id="IPR011256">
    <property type="entry name" value="Reg_factor_effector_dom_sf"/>
</dbReference>
<organism evidence="2 3">
    <name type="scientific">Leptobacterium flavescens</name>
    <dbReference type="NCBI Taxonomy" id="472055"/>
    <lineage>
        <taxon>Bacteria</taxon>
        <taxon>Pseudomonadati</taxon>
        <taxon>Bacteroidota</taxon>
        <taxon>Flavobacteriia</taxon>
        <taxon>Flavobacteriales</taxon>
        <taxon>Flavobacteriaceae</taxon>
        <taxon>Leptobacterium</taxon>
    </lineage>
</organism>
<protein>
    <submittedName>
        <fullName evidence="2">AraC family transcriptional regulator</fullName>
    </submittedName>
</protein>
<dbReference type="EMBL" id="JAABOO010000003">
    <property type="protein sequence ID" value="NER14638.1"/>
    <property type="molecule type" value="Genomic_DNA"/>
</dbReference>
<comment type="caution">
    <text evidence="2">The sequence shown here is derived from an EMBL/GenBank/DDBJ whole genome shotgun (WGS) entry which is preliminary data.</text>
</comment>